<gene>
    <name evidence="1" type="ORF">GCM10010964_42450</name>
</gene>
<proteinExistence type="predicted"/>
<protein>
    <submittedName>
        <fullName evidence="1">Uncharacterized protein</fullName>
    </submittedName>
</protein>
<evidence type="ECO:0000313" key="2">
    <source>
        <dbReference type="Proteomes" id="UP000597507"/>
    </source>
</evidence>
<dbReference type="Proteomes" id="UP000597507">
    <property type="component" value="Unassembled WGS sequence"/>
</dbReference>
<accession>A0A8J2ZF59</accession>
<dbReference type="EMBL" id="BMKS01000023">
    <property type="protein sequence ID" value="GGG50712.1"/>
    <property type="molecule type" value="Genomic_DNA"/>
</dbReference>
<keyword evidence="2" id="KW-1185">Reference proteome</keyword>
<comment type="caution">
    <text evidence="1">The sequence shown here is derived from an EMBL/GenBank/DDBJ whole genome shotgun (WGS) entry which is preliminary data.</text>
</comment>
<name>A0A8J2ZF59_9PROT</name>
<evidence type="ECO:0000313" key="1">
    <source>
        <dbReference type="EMBL" id="GGG50712.1"/>
    </source>
</evidence>
<organism evidence="1 2">
    <name type="scientific">Caldovatus sediminis</name>
    <dbReference type="NCBI Taxonomy" id="2041189"/>
    <lineage>
        <taxon>Bacteria</taxon>
        <taxon>Pseudomonadati</taxon>
        <taxon>Pseudomonadota</taxon>
        <taxon>Alphaproteobacteria</taxon>
        <taxon>Acetobacterales</taxon>
        <taxon>Roseomonadaceae</taxon>
        <taxon>Caldovatus</taxon>
    </lineage>
</organism>
<dbReference type="AlphaFoldDB" id="A0A8J2ZF59"/>
<reference evidence="1 2" key="1">
    <citation type="journal article" date="2014" name="Int. J. Syst. Evol. Microbiol.">
        <title>Complete genome sequence of Corynebacterium casei LMG S-19264T (=DSM 44701T), isolated from a smear-ripened cheese.</title>
        <authorList>
            <consortium name="US DOE Joint Genome Institute (JGI-PGF)"/>
            <person name="Walter F."/>
            <person name="Albersmeier A."/>
            <person name="Kalinowski J."/>
            <person name="Ruckert C."/>
        </authorList>
    </citation>
    <scope>NUCLEOTIDE SEQUENCE [LARGE SCALE GENOMIC DNA]</scope>
    <source>
        <strain evidence="1 2">CGMCC 1.16330</strain>
    </source>
</reference>
<sequence length="230" mass="24411">MRCGLDPSRPLGAQLRDLLEGLASTEALVLGRMLGRAVGADTADVVTDARLRAMPTQADASVSREGRPVISCSKWFLGHAAGQPAVLGLDRDARGMLAPVREHLERGGGLLAVLERVRLALAQAAVVIRPSVSTGIRNAASERATPGGGLHVFVPIQNGGDAAVFVDRLHKRRVLAGFGFAFVRQERRGPDCSAVDTAAGGRSGWIWYEAPAPAPSARAAPWTRARRCRR</sequence>